<dbReference type="Gene3D" id="3.40.640.10">
    <property type="entry name" value="Type I PLP-dependent aspartate aminotransferase-like (Major domain)"/>
    <property type="match status" value="2"/>
</dbReference>
<dbReference type="InterPro" id="IPR000310">
    <property type="entry name" value="Orn/Lys/Arg_deCO2ase_major_dom"/>
</dbReference>
<dbReference type="InterPro" id="IPR015424">
    <property type="entry name" value="PyrdxlP-dep_Trfase"/>
</dbReference>
<feature type="domain" description="Orn/Lys/Arg decarboxylase C-terminal" evidence="7">
    <location>
        <begin position="437"/>
        <end position="506"/>
    </location>
</feature>
<comment type="caution">
    <text evidence="8">The sequence shown here is derived from an EMBL/GenBank/DDBJ whole genome shotgun (WGS) entry which is preliminary data.</text>
</comment>
<gene>
    <name evidence="8" type="ORF">HMPREF3195_00505</name>
</gene>
<comment type="similarity">
    <text evidence="2">Belongs to the Orn/Lys/Arg decarboxylase class-I family.</text>
</comment>
<comment type="cofactor">
    <cofactor evidence="1">
        <name>pyridoxal 5'-phosphate</name>
        <dbReference type="ChEBI" id="CHEBI:597326"/>
    </cofactor>
</comment>
<dbReference type="InterPro" id="IPR015421">
    <property type="entry name" value="PyrdxlP-dep_Trfase_major"/>
</dbReference>
<protein>
    <submittedName>
        <fullName evidence="8">Orn/Lys/Arg decarboxylase, major domain protein</fullName>
    </submittedName>
</protein>
<dbReference type="eggNOG" id="COG1982">
    <property type="taxonomic scope" value="Bacteria"/>
</dbReference>
<organism evidence="8 9">
    <name type="scientific">Peptostreptococcus anaerobius</name>
    <dbReference type="NCBI Taxonomy" id="1261"/>
    <lineage>
        <taxon>Bacteria</taxon>
        <taxon>Bacillati</taxon>
        <taxon>Bacillota</taxon>
        <taxon>Clostridia</taxon>
        <taxon>Peptostreptococcales</taxon>
        <taxon>Peptostreptococcaceae</taxon>
        <taxon>Peptostreptococcus</taxon>
    </lineage>
</organism>
<evidence type="ECO:0000256" key="4">
    <source>
        <dbReference type="ARBA" id="ARBA00022898"/>
    </source>
</evidence>
<dbReference type="Pfam" id="PF03711">
    <property type="entry name" value="OKR_DC_1_C"/>
    <property type="match status" value="1"/>
</dbReference>
<evidence type="ECO:0000259" key="7">
    <source>
        <dbReference type="Pfam" id="PF03711"/>
    </source>
</evidence>
<dbReference type="SUPFAM" id="SSF53383">
    <property type="entry name" value="PLP-dependent transferases"/>
    <property type="match status" value="1"/>
</dbReference>
<evidence type="ECO:0000256" key="5">
    <source>
        <dbReference type="ARBA" id="ARBA00023239"/>
    </source>
</evidence>
<evidence type="ECO:0000256" key="2">
    <source>
        <dbReference type="ARBA" id="ARBA00010671"/>
    </source>
</evidence>
<dbReference type="EMBL" id="LSQZ01000017">
    <property type="protein sequence ID" value="KXI13830.1"/>
    <property type="molecule type" value="Genomic_DNA"/>
</dbReference>
<reference evidence="8 9" key="1">
    <citation type="submission" date="2016-02" db="EMBL/GenBank/DDBJ databases">
        <authorList>
            <person name="Wen L."/>
            <person name="He K."/>
            <person name="Yang H."/>
        </authorList>
    </citation>
    <scope>NUCLEOTIDE SEQUENCE [LARGE SCALE GENOMIC DNA]</scope>
    <source>
        <strain evidence="8 9">MJR8628A</strain>
    </source>
</reference>
<dbReference type="Proteomes" id="UP000070326">
    <property type="component" value="Unassembled WGS sequence"/>
</dbReference>
<dbReference type="RefSeq" id="WP_021934594.1">
    <property type="nucleotide sequence ID" value="NZ_CAXUJS010000009.1"/>
</dbReference>
<dbReference type="STRING" id="1261.HMPREF3195_00505"/>
<dbReference type="Gene3D" id="3.90.100.10">
    <property type="entry name" value="Orn/Lys/Arg decarboxylase, C-terminal domain"/>
    <property type="match status" value="1"/>
</dbReference>
<dbReference type="InterPro" id="IPR036633">
    <property type="entry name" value="Prn/Lys/Arg_de-COase_C_sf"/>
</dbReference>
<evidence type="ECO:0000256" key="3">
    <source>
        <dbReference type="ARBA" id="ARBA00022793"/>
    </source>
</evidence>
<dbReference type="GO" id="GO:0016831">
    <property type="term" value="F:carboxy-lyase activity"/>
    <property type="evidence" value="ECO:0007669"/>
    <property type="project" value="UniProtKB-KW"/>
</dbReference>
<keyword evidence="4" id="KW-0663">Pyridoxal phosphate</keyword>
<sequence>MKTPIYDRLKEIKEKDLVSFHMPGHKNGRLFQELGYKDKIDEFYSLDTTEIIGTDNLHEASGIILESENEAKRVILKGLLCGGTKDDIKEDTKSLKGVQSYEDLDFFYLVNGSTSGIEAAISASLRSGDKIIINRTCHHSAYNTCMLNDIEPVFVDEIIDEDFGVFKGASREGYMEAIKQNSDAKAIFITRPSYYGMVFDIGEIIELAHEKNMVVIVDEAHGAHFGLSDKLPNSALCYGADIVIQSIHKSLPAFTQTSILLCQSDLVDRSRLKRTLAIFQSSSPSYIMMMSLEMAFDIYDRHGKELMDILLNNIYVFKRNVKKYKIYPTDDPTKIFINTIDNGINGYDFAKILRYEYSIQVEMSNYNGILMLCTIGNTKKDFDIMLNALKDFSNRKLFGANVDFFKDSAVVIGESRSTDIRSLYHSKKVDLKFPRVSPKSKIRPRQAFDMESESIDIDDSLGRICGEFVIPYPPGVCLIGPGEEVSQEVIDYIEKARNIKIDINGIESRDFKNIKVLKIGGKAEIGVR</sequence>
<feature type="domain" description="Orn/Lys/Arg decarboxylases family 1 pyridoxal-P attachment site" evidence="6">
    <location>
        <begin position="106"/>
        <end position="323"/>
    </location>
</feature>
<dbReference type="AlphaFoldDB" id="A0A135YWS1"/>
<dbReference type="PANTHER" id="PTHR43277:SF4">
    <property type="entry name" value="ARGININE DECARBOXYLASE"/>
    <property type="match status" value="1"/>
</dbReference>
<dbReference type="PANTHER" id="PTHR43277">
    <property type="entry name" value="ARGININE DECARBOXYLASE"/>
    <property type="match status" value="1"/>
</dbReference>
<dbReference type="PATRIC" id="fig|1261.3.peg.1839"/>
<evidence type="ECO:0000259" key="6">
    <source>
        <dbReference type="Pfam" id="PF01276"/>
    </source>
</evidence>
<dbReference type="InterPro" id="IPR008286">
    <property type="entry name" value="Prn/Lys/Arg_de-COase_C"/>
</dbReference>
<evidence type="ECO:0000313" key="8">
    <source>
        <dbReference type="EMBL" id="KXI13830.1"/>
    </source>
</evidence>
<evidence type="ECO:0000256" key="1">
    <source>
        <dbReference type="ARBA" id="ARBA00001933"/>
    </source>
</evidence>
<dbReference type="InterPro" id="IPR052357">
    <property type="entry name" value="Orn_Lys_Arg_decarboxylase-I"/>
</dbReference>
<keyword evidence="5" id="KW-0456">Lyase</keyword>
<evidence type="ECO:0000313" key="9">
    <source>
        <dbReference type="Proteomes" id="UP000070326"/>
    </source>
</evidence>
<proteinExistence type="inferred from homology"/>
<keyword evidence="3" id="KW-0210">Decarboxylase</keyword>
<name>A0A135YWS1_9FIRM</name>
<dbReference type="Pfam" id="PF01276">
    <property type="entry name" value="OKR_DC_1"/>
    <property type="match status" value="1"/>
</dbReference>
<dbReference type="SUPFAM" id="SSF55904">
    <property type="entry name" value="Ornithine decarboxylase C-terminal domain"/>
    <property type="match status" value="1"/>
</dbReference>
<accession>A0A135YWS1</accession>